<gene>
    <name evidence="2" type="ORF">DUI87_31403</name>
</gene>
<comment type="caution">
    <text evidence="2">The sequence shown here is derived from an EMBL/GenBank/DDBJ whole genome shotgun (WGS) entry which is preliminary data.</text>
</comment>
<organism evidence="2 3">
    <name type="scientific">Hirundo rustica rustica</name>
    <dbReference type="NCBI Taxonomy" id="333673"/>
    <lineage>
        <taxon>Eukaryota</taxon>
        <taxon>Metazoa</taxon>
        <taxon>Chordata</taxon>
        <taxon>Craniata</taxon>
        <taxon>Vertebrata</taxon>
        <taxon>Euteleostomi</taxon>
        <taxon>Archelosauria</taxon>
        <taxon>Archosauria</taxon>
        <taxon>Dinosauria</taxon>
        <taxon>Saurischia</taxon>
        <taxon>Theropoda</taxon>
        <taxon>Coelurosauria</taxon>
        <taxon>Aves</taxon>
        <taxon>Neognathae</taxon>
        <taxon>Neoaves</taxon>
        <taxon>Telluraves</taxon>
        <taxon>Australaves</taxon>
        <taxon>Passeriformes</taxon>
        <taxon>Sylvioidea</taxon>
        <taxon>Hirundinidae</taxon>
        <taxon>Hirundo</taxon>
    </lineage>
</organism>
<proteinExistence type="predicted"/>
<dbReference type="AlphaFoldDB" id="A0A3M0ISC0"/>
<evidence type="ECO:0000256" key="1">
    <source>
        <dbReference type="SAM" id="Phobius"/>
    </source>
</evidence>
<evidence type="ECO:0000313" key="2">
    <source>
        <dbReference type="EMBL" id="RMB92291.1"/>
    </source>
</evidence>
<dbReference type="EMBL" id="QRBI01000230">
    <property type="protein sequence ID" value="RMB92291.1"/>
    <property type="molecule type" value="Genomic_DNA"/>
</dbReference>
<dbReference type="Proteomes" id="UP000269221">
    <property type="component" value="Unassembled WGS sequence"/>
</dbReference>
<evidence type="ECO:0000313" key="3">
    <source>
        <dbReference type="Proteomes" id="UP000269221"/>
    </source>
</evidence>
<keyword evidence="1" id="KW-0812">Transmembrane</keyword>
<keyword evidence="1" id="KW-0472">Membrane</keyword>
<accession>A0A3M0ISC0</accession>
<sequence length="79" mass="8307">MVAGGAMVAGGRARKLVRRYRLAAATALAILLLQGLVLWSSAGLDEEGPAEGMAMSTLMCCHMPITNTEPGNECGKERM</sequence>
<protein>
    <submittedName>
        <fullName evidence="2">Uncharacterized protein</fullName>
    </submittedName>
</protein>
<feature type="transmembrane region" description="Helical" evidence="1">
    <location>
        <begin position="20"/>
        <end position="39"/>
    </location>
</feature>
<keyword evidence="1" id="KW-1133">Transmembrane helix</keyword>
<name>A0A3M0ISC0_HIRRU</name>
<reference evidence="2 3" key="1">
    <citation type="submission" date="2018-07" db="EMBL/GenBank/DDBJ databases">
        <title>A high quality draft genome assembly of the barn swallow (H. rustica rustica).</title>
        <authorList>
            <person name="Formenti G."/>
            <person name="Chiara M."/>
            <person name="Poveda L."/>
            <person name="Francoijs K.-J."/>
            <person name="Bonisoli-Alquati A."/>
            <person name="Canova L."/>
            <person name="Gianfranceschi L."/>
            <person name="Horner D.S."/>
            <person name="Saino N."/>
        </authorList>
    </citation>
    <scope>NUCLEOTIDE SEQUENCE [LARGE SCALE GENOMIC DNA]</scope>
    <source>
        <strain evidence="2">Chelidonia</strain>
        <tissue evidence="2">Blood</tissue>
    </source>
</reference>
<dbReference type="STRING" id="333673.A0A3M0ISC0"/>
<keyword evidence="3" id="KW-1185">Reference proteome</keyword>